<dbReference type="Gene3D" id="3.40.50.280">
    <property type="entry name" value="Cobalamin-binding domain"/>
    <property type="match status" value="1"/>
</dbReference>
<proteinExistence type="predicted"/>
<feature type="compositionally biased region" description="Basic residues" evidence="2">
    <location>
        <begin position="36"/>
        <end position="47"/>
    </location>
</feature>
<dbReference type="GO" id="GO:0046872">
    <property type="term" value="F:metal ion binding"/>
    <property type="evidence" value="ECO:0007669"/>
    <property type="project" value="InterPro"/>
</dbReference>
<feature type="domain" description="HTH merR-type" evidence="3">
    <location>
        <begin position="79"/>
        <end position="148"/>
    </location>
</feature>
<dbReference type="EMBL" id="VDMA02000007">
    <property type="protein sequence ID" value="KAB8184432.1"/>
    <property type="molecule type" value="Genomic_DNA"/>
</dbReference>
<evidence type="ECO:0000313" key="5">
    <source>
        <dbReference type="Proteomes" id="UP000313066"/>
    </source>
</evidence>
<feature type="compositionally biased region" description="Low complexity" evidence="2">
    <location>
        <begin position="179"/>
        <end position="190"/>
    </location>
</feature>
<reference evidence="4 5" key="1">
    <citation type="submission" date="2019-10" db="EMBL/GenBank/DDBJ databases">
        <title>Nonomuraea sp. nov., isolated from Phyllanthus amarus.</title>
        <authorList>
            <person name="Klykleung N."/>
            <person name="Tanasupawat S."/>
        </authorList>
    </citation>
    <scope>NUCLEOTIDE SEQUENCE [LARGE SCALE GENOMIC DNA]</scope>
    <source>
        <strain evidence="4 5">CR1-09</strain>
    </source>
</reference>
<evidence type="ECO:0000313" key="4">
    <source>
        <dbReference type="EMBL" id="KAB8184432.1"/>
    </source>
</evidence>
<dbReference type="GO" id="GO:0003700">
    <property type="term" value="F:DNA-binding transcription factor activity"/>
    <property type="evidence" value="ECO:0007669"/>
    <property type="project" value="InterPro"/>
</dbReference>
<sequence>MPTAPSIVTVIGGAVSRVFAPARSGGCIRAGGPSRNKVRGGHGRRARAAATTGWTRGEHVTREDGSGAGENAAAEEEPGYGIGAVSRRLGVPASTLRTWNLRYGIGPSRRSPGGHRRYDDADLRRLEEMNRLIRAGMPPADAARQALRPRPAPGERAASPAGEGAAAPPESPGRPESPGPFETSVPSASAVRPAAEPGLLSAVMLARAVTALDAATVNAGLDTALAAHGVVWTWERLVLPVFAAVTRRQQDTGAGIDVEHLFSDRLQAALARFSARAPSPVHPRPVLLAGAEEEQHALPIHALAAALGVLGVETRVLGARTPYTALADAMRRLGPAAVFVWSQMRETGDPAPLAGLPGLRPACRVVVGGPGWWEGLPTHVVRVNTFRDAISAVMTTLR</sequence>
<dbReference type="PANTHER" id="PTHR30204">
    <property type="entry name" value="REDOX-CYCLING DRUG-SENSING TRANSCRIPTIONAL ACTIVATOR SOXR"/>
    <property type="match status" value="1"/>
</dbReference>
<dbReference type="InterPro" id="IPR036594">
    <property type="entry name" value="Meth_synthase_dom"/>
</dbReference>
<feature type="region of interest" description="Disordered" evidence="2">
    <location>
        <begin position="30"/>
        <end position="79"/>
    </location>
</feature>
<dbReference type="Pfam" id="PF02607">
    <property type="entry name" value="B12-binding_2"/>
    <property type="match status" value="1"/>
</dbReference>
<name>A0A5N6BVF4_9ACTN</name>
<dbReference type="Pfam" id="PF13411">
    <property type="entry name" value="MerR_1"/>
    <property type="match status" value="1"/>
</dbReference>
<keyword evidence="1" id="KW-0238">DNA-binding</keyword>
<feature type="region of interest" description="Disordered" evidence="2">
    <location>
        <begin position="136"/>
        <end position="190"/>
    </location>
</feature>
<feature type="compositionally biased region" description="Basic and acidic residues" evidence="2">
    <location>
        <begin position="56"/>
        <end position="65"/>
    </location>
</feature>
<dbReference type="InterPro" id="IPR047057">
    <property type="entry name" value="MerR_fam"/>
</dbReference>
<dbReference type="GO" id="GO:0031419">
    <property type="term" value="F:cobalamin binding"/>
    <property type="evidence" value="ECO:0007669"/>
    <property type="project" value="InterPro"/>
</dbReference>
<protein>
    <submittedName>
        <fullName evidence="4">MerR family transcriptional regulator</fullName>
    </submittedName>
</protein>
<dbReference type="Gene3D" id="1.10.1240.10">
    <property type="entry name" value="Methionine synthase domain"/>
    <property type="match status" value="1"/>
</dbReference>
<evidence type="ECO:0000256" key="2">
    <source>
        <dbReference type="SAM" id="MobiDB-lite"/>
    </source>
</evidence>
<organism evidence="4 5">
    <name type="scientific">Microbispora catharanthi</name>
    <dbReference type="NCBI Taxonomy" id="1712871"/>
    <lineage>
        <taxon>Bacteria</taxon>
        <taxon>Bacillati</taxon>
        <taxon>Actinomycetota</taxon>
        <taxon>Actinomycetes</taxon>
        <taxon>Streptosporangiales</taxon>
        <taxon>Streptosporangiaceae</taxon>
        <taxon>Microbispora</taxon>
    </lineage>
</organism>
<dbReference type="CDD" id="cd01104">
    <property type="entry name" value="HTH_MlrA-CarA"/>
    <property type="match status" value="1"/>
</dbReference>
<gene>
    <name evidence="4" type="ORF">FH610_015020</name>
</gene>
<dbReference type="PANTHER" id="PTHR30204:SF97">
    <property type="entry name" value="MERR FAMILY REGULATORY PROTEIN"/>
    <property type="match status" value="1"/>
</dbReference>
<dbReference type="GO" id="GO:0003677">
    <property type="term" value="F:DNA binding"/>
    <property type="evidence" value="ECO:0007669"/>
    <property type="project" value="UniProtKB-KW"/>
</dbReference>
<accession>A0A5N6BVF4</accession>
<evidence type="ECO:0000256" key="1">
    <source>
        <dbReference type="ARBA" id="ARBA00023125"/>
    </source>
</evidence>
<keyword evidence="5" id="KW-1185">Reference proteome</keyword>
<feature type="compositionally biased region" description="Pro residues" evidence="2">
    <location>
        <begin position="169"/>
        <end position="178"/>
    </location>
</feature>
<feature type="compositionally biased region" description="Low complexity" evidence="2">
    <location>
        <begin position="138"/>
        <end position="168"/>
    </location>
</feature>
<dbReference type="InterPro" id="IPR003759">
    <property type="entry name" value="Cbl-bd_cap"/>
</dbReference>
<evidence type="ECO:0000259" key="3">
    <source>
        <dbReference type="PROSITE" id="PS50937"/>
    </source>
</evidence>
<comment type="caution">
    <text evidence="4">The sequence shown here is derived from an EMBL/GenBank/DDBJ whole genome shotgun (WGS) entry which is preliminary data.</text>
</comment>
<dbReference type="InterPro" id="IPR009061">
    <property type="entry name" value="DNA-bd_dom_put_sf"/>
</dbReference>
<dbReference type="SMART" id="SM00422">
    <property type="entry name" value="HTH_MERR"/>
    <property type="match status" value="1"/>
</dbReference>
<dbReference type="SUPFAM" id="SSF52242">
    <property type="entry name" value="Cobalamin (vitamin B12)-binding domain"/>
    <property type="match status" value="1"/>
</dbReference>
<dbReference type="PROSITE" id="PS50937">
    <property type="entry name" value="HTH_MERR_2"/>
    <property type="match status" value="1"/>
</dbReference>
<dbReference type="AlphaFoldDB" id="A0A5N6BVF4"/>
<dbReference type="Gene3D" id="1.10.1660.10">
    <property type="match status" value="1"/>
</dbReference>
<dbReference type="SUPFAM" id="SSF46955">
    <property type="entry name" value="Putative DNA-binding domain"/>
    <property type="match status" value="1"/>
</dbReference>
<dbReference type="InterPro" id="IPR000551">
    <property type="entry name" value="MerR-type_HTH_dom"/>
</dbReference>
<dbReference type="Proteomes" id="UP000313066">
    <property type="component" value="Unassembled WGS sequence"/>
</dbReference>
<dbReference type="InterPro" id="IPR036724">
    <property type="entry name" value="Cobalamin-bd_sf"/>
</dbReference>